<keyword evidence="1" id="KW-1185">Reference proteome</keyword>
<accession>A0A915KKJ8</accession>
<name>A0A915KKJ8_ROMCU</name>
<reference evidence="2" key="1">
    <citation type="submission" date="2022-11" db="UniProtKB">
        <authorList>
            <consortium name="WormBaseParasite"/>
        </authorList>
    </citation>
    <scope>IDENTIFICATION</scope>
</reference>
<dbReference type="WBParaSite" id="nRc.2.0.1.t39290-RA">
    <property type="protein sequence ID" value="nRc.2.0.1.t39290-RA"/>
    <property type="gene ID" value="nRc.2.0.1.g39290"/>
</dbReference>
<sequence length="88" mass="10070">MVRTRIPTATAAQKRFPESQAKFILREIEHNKKLNGQKTQKPKNNCRCPEDLLVAPQRLKGEKFSCRGGYKISLRMIECIGTLNNVKV</sequence>
<evidence type="ECO:0000313" key="2">
    <source>
        <dbReference type="WBParaSite" id="nRc.2.0.1.t39290-RA"/>
    </source>
</evidence>
<protein>
    <submittedName>
        <fullName evidence="2">Uncharacterized protein</fullName>
    </submittedName>
</protein>
<dbReference type="Proteomes" id="UP000887565">
    <property type="component" value="Unplaced"/>
</dbReference>
<evidence type="ECO:0000313" key="1">
    <source>
        <dbReference type="Proteomes" id="UP000887565"/>
    </source>
</evidence>
<dbReference type="AlphaFoldDB" id="A0A915KKJ8"/>
<proteinExistence type="predicted"/>
<organism evidence="1 2">
    <name type="scientific">Romanomermis culicivorax</name>
    <name type="common">Nematode worm</name>
    <dbReference type="NCBI Taxonomy" id="13658"/>
    <lineage>
        <taxon>Eukaryota</taxon>
        <taxon>Metazoa</taxon>
        <taxon>Ecdysozoa</taxon>
        <taxon>Nematoda</taxon>
        <taxon>Enoplea</taxon>
        <taxon>Dorylaimia</taxon>
        <taxon>Mermithida</taxon>
        <taxon>Mermithoidea</taxon>
        <taxon>Mermithidae</taxon>
        <taxon>Romanomermis</taxon>
    </lineage>
</organism>